<dbReference type="Pfam" id="PF14236">
    <property type="entry name" value="DruA"/>
    <property type="match status" value="1"/>
</dbReference>
<organism evidence="2 3">
    <name type="scientific">Thiohalocapsa halophila</name>
    <dbReference type="NCBI Taxonomy" id="69359"/>
    <lineage>
        <taxon>Bacteria</taxon>
        <taxon>Pseudomonadati</taxon>
        <taxon>Pseudomonadota</taxon>
        <taxon>Gammaproteobacteria</taxon>
        <taxon>Chromatiales</taxon>
        <taxon>Chromatiaceae</taxon>
        <taxon>Thiohalocapsa</taxon>
    </lineage>
</organism>
<reference evidence="2 3" key="1">
    <citation type="journal article" date="2020" name="Microorganisms">
        <title>Osmotic Adaptation and Compatible Solute Biosynthesis of Phototrophic Bacteria as Revealed from Genome Analyses.</title>
        <authorList>
            <person name="Imhoff J.F."/>
            <person name="Rahn T."/>
            <person name="Kunzel S."/>
            <person name="Keller A."/>
            <person name="Neulinger S.C."/>
        </authorList>
    </citation>
    <scope>NUCLEOTIDE SEQUENCE [LARGE SCALE GENOMIC DNA]</scope>
    <source>
        <strain evidence="2 3">DSM 6210</strain>
    </source>
</reference>
<accession>A0ABS1CPW6</accession>
<name>A0ABS1CPW6_9GAMM</name>
<comment type="caution">
    <text evidence="2">The sequence shown here is derived from an EMBL/GenBank/DDBJ whole genome shotgun (WGS) entry which is preliminary data.</text>
</comment>
<evidence type="ECO:0008006" key="4">
    <source>
        <dbReference type="Google" id="ProtNLM"/>
    </source>
</evidence>
<proteinExistence type="predicted"/>
<dbReference type="EMBL" id="NRRV01000146">
    <property type="protein sequence ID" value="MBK1633925.1"/>
    <property type="molecule type" value="Genomic_DNA"/>
</dbReference>
<dbReference type="Proteomes" id="UP000748752">
    <property type="component" value="Unassembled WGS sequence"/>
</dbReference>
<evidence type="ECO:0000256" key="1">
    <source>
        <dbReference type="SAM" id="MobiDB-lite"/>
    </source>
</evidence>
<gene>
    <name evidence="2" type="ORF">CKO31_24985</name>
</gene>
<keyword evidence="3" id="KW-1185">Reference proteome</keyword>
<protein>
    <recommendedName>
        <fullName evidence="4">DUF4338 domain-containing protein</fullName>
    </recommendedName>
</protein>
<evidence type="ECO:0000313" key="2">
    <source>
        <dbReference type="EMBL" id="MBK1633925.1"/>
    </source>
</evidence>
<dbReference type="RefSeq" id="WP_200243529.1">
    <property type="nucleotide sequence ID" value="NZ_NRRV01000146.1"/>
</dbReference>
<dbReference type="InterPro" id="IPR025639">
    <property type="entry name" value="DruA"/>
</dbReference>
<evidence type="ECO:0000313" key="3">
    <source>
        <dbReference type="Proteomes" id="UP000748752"/>
    </source>
</evidence>
<sequence length="300" mass="32789">MGDAEQGVWVQSGRAFSAGEIAQIRATVAWLPKLPRTEVAATVCEHLCWHTATGTPKVHACGQLLARLETAGLVQLPALRASPPRRRPPPAPPATVAGSEAPLSGSFSALGPVQLEVVHTPAQVAQWKRAVACHHPLGERGGFGYRLRYFIVAGERTLGCVMLAGAARALAVRDAWIGWDASRRSANLMRVLNNNRFLIFPQVQVPHLASHVLGQLARRVAADWRAHWGFTPLLLETFVDPQRYRGTCYRAAGWQVLGQSSGRGLARPGKTYQSHPRLVLVKPLQADWRERLCNATPEQP</sequence>
<feature type="region of interest" description="Disordered" evidence="1">
    <location>
        <begin position="79"/>
        <end position="98"/>
    </location>
</feature>